<organism evidence="1">
    <name type="scientific">Oryza sativa</name>
    <name type="common">Rice</name>
    <dbReference type="NCBI Taxonomy" id="4530"/>
    <lineage>
        <taxon>Eukaryota</taxon>
        <taxon>Viridiplantae</taxon>
        <taxon>Streptophyta</taxon>
        <taxon>Embryophyta</taxon>
        <taxon>Tracheophyta</taxon>
        <taxon>Spermatophyta</taxon>
        <taxon>Magnoliopsida</taxon>
        <taxon>Liliopsida</taxon>
        <taxon>Poales</taxon>
        <taxon>Poaceae</taxon>
        <taxon>BOP clade</taxon>
        <taxon>Oryzoideae</taxon>
        <taxon>Oryzeae</taxon>
        <taxon>Oryzinae</taxon>
        <taxon>Oryza</taxon>
    </lineage>
</organism>
<reference evidence="1" key="1">
    <citation type="submission" date="2001-07" db="EMBL/GenBank/DDBJ databases">
        <title>Oryza sativa PAC P0574H01 genomics sequence.</title>
        <authorList>
            <person name="Hsing Y.-I.C."/>
            <person name="Chow T.-Y."/>
            <person name="Wu H.-P."/>
            <person name="Chao Y.-T."/>
            <person name="Lee P.-F."/>
            <person name="Su C.-L."/>
            <person name="Liu S.-M."/>
            <person name="Chen C.-S."/>
            <person name="Shaw J.-F."/>
        </authorList>
    </citation>
    <scope>NUCLEOTIDE SEQUENCE</scope>
</reference>
<accession>Q94HL0</accession>
<proteinExistence type="predicted"/>
<name>Q94HL0_ORYSA</name>
<evidence type="ECO:0000313" key="1">
    <source>
        <dbReference type="EMBL" id="AAK73134.1"/>
    </source>
</evidence>
<sequence>MEYEHQVQIASLDWRNNPLGLPKWSERPKCGCRDRCQGNPRRCGFTLWIDDVNPTYDGQKIAESET</sequence>
<dbReference type="AlphaFoldDB" id="Q94HL0"/>
<dbReference type="EMBL" id="AC079022">
    <property type="protein sequence ID" value="AAK73134.1"/>
    <property type="molecule type" value="Genomic_DNA"/>
</dbReference>
<protein>
    <submittedName>
        <fullName evidence="1">Uncharacterized protein</fullName>
    </submittedName>
</protein>